<dbReference type="Pfam" id="PF08028">
    <property type="entry name" value="Acyl-CoA_dh_2"/>
    <property type="match status" value="1"/>
</dbReference>
<evidence type="ECO:0000259" key="3">
    <source>
        <dbReference type="Pfam" id="PF08028"/>
    </source>
</evidence>
<keyword evidence="1" id="KW-0560">Oxidoreductase</keyword>
<dbReference type="Gene3D" id="2.40.110.10">
    <property type="entry name" value="Butyryl-CoA Dehydrogenase, subunit A, domain 2"/>
    <property type="match status" value="1"/>
</dbReference>
<reference evidence="4 5" key="1">
    <citation type="submission" date="2020-03" db="EMBL/GenBank/DDBJ databases">
        <title>WGS of actinomycetes isolated from Thailand.</title>
        <authorList>
            <person name="Thawai C."/>
        </authorList>
    </citation>
    <scope>NUCLEOTIDE SEQUENCE [LARGE SCALE GENOMIC DNA]</scope>
    <source>
        <strain evidence="4 5">PLAI 1-29</strain>
    </source>
</reference>
<proteinExistence type="predicted"/>
<dbReference type="Pfam" id="PF02771">
    <property type="entry name" value="Acyl-CoA_dh_N"/>
    <property type="match status" value="1"/>
</dbReference>
<sequence length="374" mass="40513">MELVGRHAREVDRDARFPTESMAALRRNGYLGYLVPAEYGGMGGSLNGLVSDAKDLAGACMSTALIWAMHCQQVDCLVRHAGPDLKSEVLPRIASGEIYLASVTTGTGGGHLMSVDDSLTGAPDGNLLALGRTAPVVTGGEYADAFLVTMQDDTDHSGHGVSLIYASRADLTIRRVGEWNPLGMRATASGALRLDGTVRRDRLVGQPGRFREVSHDSMIPLGHLAWSACWLGAAQKAFSGLLHQIGKTIRVDRGSPLVQERIARIRVDLELVNAYLRRTCEEIESQRDRGQSPNRPDLHIHLNTLKIAASELTFRAVDRMVQLAGLAVGYSADAPIPLERVFRDLRSAALNYSNDRLLTATGILSLADRSVRLL</sequence>
<protein>
    <submittedName>
        <fullName evidence="4">Acyl-CoA/acyl-ACP dehydrogenase</fullName>
    </submittedName>
</protein>
<dbReference type="InterPro" id="IPR037069">
    <property type="entry name" value="AcylCoA_DH/ox_N_sf"/>
</dbReference>
<comment type="caution">
    <text evidence="4">The sequence shown here is derived from an EMBL/GenBank/DDBJ whole genome shotgun (WGS) entry which is preliminary data.</text>
</comment>
<dbReference type="EMBL" id="JAATEN010000007">
    <property type="protein sequence ID" value="NJQ01092.1"/>
    <property type="molecule type" value="Genomic_DNA"/>
</dbReference>
<dbReference type="PIRSF" id="PIRSF016578">
    <property type="entry name" value="HsaA"/>
    <property type="match status" value="1"/>
</dbReference>
<dbReference type="PANTHER" id="PTHR43884">
    <property type="entry name" value="ACYL-COA DEHYDROGENASE"/>
    <property type="match status" value="1"/>
</dbReference>
<gene>
    <name evidence="4" type="ORF">HCK00_11255</name>
</gene>
<dbReference type="Gene3D" id="1.20.140.10">
    <property type="entry name" value="Butyryl-CoA Dehydrogenase, subunit A, domain 3"/>
    <property type="match status" value="1"/>
</dbReference>
<evidence type="ECO:0000313" key="5">
    <source>
        <dbReference type="Proteomes" id="UP000695264"/>
    </source>
</evidence>
<dbReference type="Gene3D" id="1.10.540.10">
    <property type="entry name" value="Acyl-CoA dehydrogenase/oxidase, N-terminal domain"/>
    <property type="match status" value="1"/>
</dbReference>
<organism evidence="4 5">
    <name type="scientific">Streptomyces zingiberis</name>
    <dbReference type="NCBI Taxonomy" id="2053010"/>
    <lineage>
        <taxon>Bacteria</taxon>
        <taxon>Bacillati</taxon>
        <taxon>Actinomycetota</taxon>
        <taxon>Actinomycetes</taxon>
        <taxon>Kitasatosporales</taxon>
        <taxon>Streptomycetaceae</taxon>
        <taxon>Streptomyces</taxon>
    </lineage>
</organism>
<dbReference type="InterPro" id="IPR046373">
    <property type="entry name" value="Acyl-CoA_Oxase/DH_mid-dom_sf"/>
</dbReference>
<keyword evidence="5" id="KW-1185">Reference proteome</keyword>
<feature type="domain" description="Acyl-CoA dehydrogenase C-terminal" evidence="3">
    <location>
        <begin position="226"/>
        <end position="349"/>
    </location>
</feature>
<dbReference type="Proteomes" id="UP000695264">
    <property type="component" value="Unassembled WGS sequence"/>
</dbReference>
<dbReference type="PANTHER" id="PTHR43884:SF12">
    <property type="entry name" value="ISOVALERYL-COA DEHYDROGENASE, MITOCHONDRIAL-RELATED"/>
    <property type="match status" value="1"/>
</dbReference>
<dbReference type="SUPFAM" id="SSF47203">
    <property type="entry name" value="Acyl-CoA dehydrogenase C-terminal domain-like"/>
    <property type="match status" value="1"/>
</dbReference>
<dbReference type="InterPro" id="IPR036250">
    <property type="entry name" value="AcylCo_DH-like_C"/>
</dbReference>
<dbReference type="InterPro" id="IPR013786">
    <property type="entry name" value="AcylCoA_DH/ox_N"/>
</dbReference>
<name>A0ABX1BZX7_9ACTN</name>
<dbReference type="InterPro" id="IPR009100">
    <property type="entry name" value="AcylCoA_DH/oxidase_NM_dom_sf"/>
</dbReference>
<dbReference type="InterPro" id="IPR013107">
    <property type="entry name" value="Acyl-CoA_DH_C"/>
</dbReference>
<evidence type="ECO:0000259" key="2">
    <source>
        <dbReference type="Pfam" id="PF02771"/>
    </source>
</evidence>
<dbReference type="SUPFAM" id="SSF56645">
    <property type="entry name" value="Acyl-CoA dehydrogenase NM domain-like"/>
    <property type="match status" value="1"/>
</dbReference>
<accession>A0ABX1BZX7</accession>
<feature type="domain" description="Acyl-CoA dehydrogenase/oxidase N-terminal" evidence="2">
    <location>
        <begin position="6"/>
        <end position="97"/>
    </location>
</feature>
<evidence type="ECO:0000313" key="4">
    <source>
        <dbReference type="EMBL" id="NJQ01092.1"/>
    </source>
</evidence>
<evidence type="ECO:0000256" key="1">
    <source>
        <dbReference type="ARBA" id="ARBA00023002"/>
    </source>
</evidence>